<dbReference type="OrthoDB" id="1036397at2"/>
<name>A0A2M9AQ99_9BACT</name>
<dbReference type="Proteomes" id="UP000228535">
    <property type="component" value="Unassembled WGS sequence"/>
</dbReference>
<sequence>MLDLEVFRTTVDCPVAAAALRGHLLARLPCPARISFDLDDCDRVLRVHTPGQWLDVQTVAAVLRESGYHCEPLPD</sequence>
<proteinExistence type="predicted"/>
<keyword evidence="2" id="KW-1185">Reference proteome</keyword>
<gene>
    <name evidence="1" type="ORF">CLV45_4559</name>
</gene>
<protein>
    <recommendedName>
        <fullName evidence="3">Copper chaperone CopZ</fullName>
    </recommendedName>
</protein>
<evidence type="ECO:0008006" key="3">
    <source>
        <dbReference type="Google" id="ProtNLM"/>
    </source>
</evidence>
<comment type="caution">
    <text evidence="1">The sequence shown here is derived from an EMBL/GenBank/DDBJ whole genome shotgun (WGS) entry which is preliminary data.</text>
</comment>
<dbReference type="EMBL" id="PGFA01000005">
    <property type="protein sequence ID" value="PJJ47869.1"/>
    <property type="molecule type" value="Genomic_DNA"/>
</dbReference>
<evidence type="ECO:0000313" key="2">
    <source>
        <dbReference type="Proteomes" id="UP000228535"/>
    </source>
</evidence>
<accession>A0A2M9AQ99</accession>
<organism evidence="1 2">
    <name type="scientific">Hymenobacter chitinivorans DSM 11115</name>
    <dbReference type="NCBI Taxonomy" id="1121954"/>
    <lineage>
        <taxon>Bacteria</taxon>
        <taxon>Pseudomonadati</taxon>
        <taxon>Bacteroidota</taxon>
        <taxon>Cytophagia</taxon>
        <taxon>Cytophagales</taxon>
        <taxon>Hymenobacteraceae</taxon>
        <taxon>Hymenobacter</taxon>
    </lineage>
</organism>
<reference evidence="1 2" key="1">
    <citation type="submission" date="2017-11" db="EMBL/GenBank/DDBJ databases">
        <title>Genomic Encyclopedia of Archaeal and Bacterial Type Strains, Phase II (KMG-II): From Individual Species to Whole Genera.</title>
        <authorList>
            <person name="Goeker M."/>
        </authorList>
    </citation>
    <scope>NUCLEOTIDE SEQUENCE [LARGE SCALE GENOMIC DNA]</scope>
    <source>
        <strain evidence="1 2">DSM 11115</strain>
    </source>
</reference>
<dbReference type="AlphaFoldDB" id="A0A2M9AQ99"/>
<dbReference type="RefSeq" id="WP_100338796.1">
    <property type="nucleotide sequence ID" value="NZ_PGFA01000005.1"/>
</dbReference>
<evidence type="ECO:0000313" key="1">
    <source>
        <dbReference type="EMBL" id="PJJ47869.1"/>
    </source>
</evidence>